<comment type="similarity">
    <text evidence="1">Belongs to the VPS16 family.</text>
</comment>
<dbReference type="AlphaFoldDB" id="A0A4E0R7J9"/>
<dbReference type="GO" id="GO:0006886">
    <property type="term" value="P:intracellular protein transport"/>
    <property type="evidence" value="ECO:0007669"/>
    <property type="project" value="InterPro"/>
</dbReference>
<evidence type="ECO:0000313" key="6">
    <source>
        <dbReference type="Proteomes" id="UP000230066"/>
    </source>
</evidence>
<accession>A0A4E0R7J9</accession>
<dbReference type="GO" id="GO:0005768">
    <property type="term" value="C:endosome"/>
    <property type="evidence" value="ECO:0007669"/>
    <property type="project" value="TreeGrafter"/>
</dbReference>
<keyword evidence="6" id="KW-1185">Reference proteome</keyword>
<dbReference type="EMBL" id="JXXN02003363">
    <property type="protein sequence ID" value="THD21651.1"/>
    <property type="molecule type" value="Genomic_DNA"/>
</dbReference>
<dbReference type="Pfam" id="PF04841">
    <property type="entry name" value="Vps16_N"/>
    <property type="match status" value="1"/>
</dbReference>
<dbReference type="Proteomes" id="UP000230066">
    <property type="component" value="Unassembled WGS sequence"/>
</dbReference>
<feature type="domain" description="Vps16 C-terminal" evidence="3">
    <location>
        <begin position="587"/>
        <end position="773"/>
    </location>
</feature>
<dbReference type="InterPro" id="IPR006926">
    <property type="entry name" value="Vps16_N"/>
</dbReference>
<protein>
    <recommendedName>
        <fullName evidence="2">Vacuolar protein sorting-associated protein 16 homolog</fullName>
    </recommendedName>
</protein>
<dbReference type="GO" id="GO:0003779">
    <property type="term" value="F:actin binding"/>
    <property type="evidence" value="ECO:0007669"/>
    <property type="project" value="TreeGrafter"/>
</dbReference>
<dbReference type="PANTHER" id="PTHR12811">
    <property type="entry name" value="VACUOLAR PROTEIN SORTING VPS16"/>
    <property type="match status" value="1"/>
</dbReference>
<dbReference type="PIRSF" id="PIRSF007949">
    <property type="entry name" value="VPS16"/>
    <property type="match status" value="1"/>
</dbReference>
<dbReference type="Gene3D" id="1.10.150.780">
    <property type="entry name" value="Vps16, C-terminal region"/>
    <property type="match status" value="1"/>
</dbReference>
<dbReference type="GO" id="GO:0030897">
    <property type="term" value="C:HOPS complex"/>
    <property type="evidence" value="ECO:0007669"/>
    <property type="project" value="TreeGrafter"/>
</dbReference>
<evidence type="ECO:0000259" key="3">
    <source>
        <dbReference type="Pfam" id="PF04840"/>
    </source>
</evidence>
<evidence type="ECO:0000256" key="2">
    <source>
        <dbReference type="ARBA" id="ARBA00017947"/>
    </source>
</evidence>
<feature type="domain" description="Vps16 C-terminal" evidence="3">
    <location>
        <begin position="819"/>
        <end position="949"/>
    </location>
</feature>
<dbReference type="PANTHER" id="PTHR12811:SF0">
    <property type="entry name" value="VACUOLAR PROTEIN SORTING-ASSOCIATED PROTEIN 16 HOMOLOG"/>
    <property type="match status" value="1"/>
</dbReference>
<reference evidence="5" key="1">
    <citation type="submission" date="2019-03" db="EMBL/GenBank/DDBJ databases">
        <title>Improved annotation for the trematode Fasciola hepatica.</title>
        <authorList>
            <person name="Choi Y.-J."/>
            <person name="Martin J."/>
            <person name="Mitreva M."/>
        </authorList>
    </citation>
    <scope>NUCLEOTIDE SEQUENCE [LARGE SCALE GENOMIC DNA]</scope>
</reference>
<dbReference type="GO" id="GO:0042144">
    <property type="term" value="P:vacuole fusion, non-autophagic"/>
    <property type="evidence" value="ECO:0007669"/>
    <property type="project" value="TreeGrafter"/>
</dbReference>
<dbReference type="Pfam" id="PF04840">
    <property type="entry name" value="Vps16_C"/>
    <property type="match status" value="2"/>
</dbReference>
<dbReference type="GO" id="GO:0005765">
    <property type="term" value="C:lysosomal membrane"/>
    <property type="evidence" value="ECO:0007669"/>
    <property type="project" value="TreeGrafter"/>
</dbReference>
<dbReference type="GO" id="GO:0016197">
    <property type="term" value="P:endosomal transport"/>
    <property type="evidence" value="ECO:0007669"/>
    <property type="project" value="TreeGrafter"/>
</dbReference>
<feature type="domain" description="Vps16 N-terminal" evidence="4">
    <location>
        <begin position="7"/>
        <end position="437"/>
    </location>
</feature>
<evidence type="ECO:0000313" key="5">
    <source>
        <dbReference type="EMBL" id="THD21651.1"/>
    </source>
</evidence>
<comment type="caution">
    <text evidence="5">The sequence shown here is derived from an EMBL/GenBank/DDBJ whole genome shotgun (WGS) entry which is preliminary data.</text>
</comment>
<proteinExistence type="inferred from homology"/>
<name>A0A4E0R7J9_FASHE</name>
<dbReference type="InterPro" id="IPR038132">
    <property type="entry name" value="Vps16_C_sf"/>
</dbReference>
<organism evidence="5 6">
    <name type="scientific">Fasciola hepatica</name>
    <name type="common">Liver fluke</name>
    <dbReference type="NCBI Taxonomy" id="6192"/>
    <lineage>
        <taxon>Eukaryota</taxon>
        <taxon>Metazoa</taxon>
        <taxon>Spiralia</taxon>
        <taxon>Lophotrochozoa</taxon>
        <taxon>Platyhelminthes</taxon>
        <taxon>Trematoda</taxon>
        <taxon>Digenea</taxon>
        <taxon>Plagiorchiida</taxon>
        <taxon>Echinostomata</taxon>
        <taxon>Echinostomatoidea</taxon>
        <taxon>Fasciolidae</taxon>
        <taxon>Fasciola</taxon>
    </lineage>
</organism>
<evidence type="ECO:0000256" key="1">
    <source>
        <dbReference type="ARBA" id="ARBA00009250"/>
    </source>
</evidence>
<gene>
    <name evidence="5" type="ORF">D915_007673</name>
</gene>
<evidence type="ECO:0000259" key="4">
    <source>
        <dbReference type="Pfam" id="PF04841"/>
    </source>
</evidence>
<sequence>MKSLGEDWFAVGEVHFRSLHLFDMSWGHGFSFSQFKIAAGEYSGYIAMLLDGQAGCKPVLQIYTAAGRLVSQHLWKDAPPVALGWSVSEELVIVQKTGFTSVLDLSGNYVRRFSMGQEAEQREIVAVKFFTMHNHTGLAVLTGGNHIFVTASIETPHMRRLAEFPGPSQPPTCWLMVPGPLSFGQPSKSGIDGLNGPWALIAKKKLLFRADYANVDTVDLSSLIPQGNVQIQHFGISPNMKFVSVYLENGLLLITNLRMSELLLQVDLTQRISTAPNEDDPNKAQTILAPLAMFWCTGSAVVLHWHHLVALVGSQGDVYEYFFQDDVWLTQEFDGVRILTPTSHELLQRVPPALEALGRIGASCPATWLLSASTNLKLGSGRTNDYLMPIKDARQMSEAISHCIEAACHASFDPDCQKSLLEAANMGRIFMSAMFMDKELSIDKKVKELAERTASVCRTLRLLNNLAAPWIGVALTWRELQVLGTKRLLDRLLARKHYPIAVEFIRLGIEESSSAETAAHRRDKRLTELLTHWACHSTTGGSENSTFIGERLSEILRTIRCALETAATDGSRPKSFCPDTLGSVARINFAQVASEALVAGREKVAEQLLEYEPRAWQQVPLLIKLGRFDRALVRAVETGNPELITVVVAALQDQAKLPPADLAMVLRRHPIAMAIYQETWGQSTNSAGALDTESGSSLNLTQTALLSFNHEDDRASEAKKAVLAAHKETNLTMRTDSLLRAAEIYGQLKNEFMSQECNAAVRLLRFQNKLQKQQVRAPVLELTPIASTADASLGVGPLIVPTTVPCTGEASELKWVGEPLNMTMARLLAVPQGERWAEQLKREFRVSEKRYAHFRLIGLAIQNDCWREIEKMSKMSKPPVHTETLIKICIDGNHFEEAQKMIPQLPPERRVRFWLLCGQVEEAIQTAVREHSDKDLCLIQEHIGKSNRATYERLTALRQQIR</sequence>
<dbReference type="InterPro" id="IPR006925">
    <property type="entry name" value="Vps16_C"/>
</dbReference>
<dbReference type="InterPro" id="IPR016534">
    <property type="entry name" value="VPS16"/>
</dbReference>